<accession>A0A4R6ULY5</accession>
<name>A0A4R6ULY5_9GAMM</name>
<dbReference type="Proteomes" id="UP000295375">
    <property type="component" value="Unassembled WGS sequence"/>
</dbReference>
<evidence type="ECO:0000313" key="2">
    <source>
        <dbReference type="Proteomes" id="UP000295375"/>
    </source>
</evidence>
<reference evidence="1 2" key="1">
    <citation type="submission" date="2019-03" db="EMBL/GenBank/DDBJ databases">
        <title>Genomic Encyclopedia of Type Strains, Phase IV (KMG-IV): sequencing the most valuable type-strain genomes for metagenomic binning, comparative biology and taxonomic classification.</title>
        <authorList>
            <person name="Goeker M."/>
        </authorList>
    </citation>
    <scope>NUCLEOTIDE SEQUENCE [LARGE SCALE GENOMIC DNA]</scope>
    <source>
        <strain evidence="1 2">DSM 103792</strain>
    </source>
</reference>
<proteinExistence type="predicted"/>
<dbReference type="EMBL" id="SNYM01000025">
    <property type="protein sequence ID" value="TDQ44244.1"/>
    <property type="molecule type" value="Genomic_DNA"/>
</dbReference>
<organism evidence="1 2">
    <name type="scientific">Permianibacter aggregans</name>
    <dbReference type="NCBI Taxonomy" id="1510150"/>
    <lineage>
        <taxon>Bacteria</taxon>
        <taxon>Pseudomonadati</taxon>
        <taxon>Pseudomonadota</taxon>
        <taxon>Gammaproteobacteria</taxon>
        <taxon>Pseudomonadales</taxon>
        <taxon>Pseudomonadaceae</taxon>
        <taxon>Permianibacter</taxon>
    </lineage>
</organism>
<sequence length="128" mass="14683">MSIELDNKILSYFSQESNSLVAVLDRAKNYTNLHLISTPGIAQEKIELDALNNVWEAFHNRDLSYRLYFVFINAIKGDYFLENIVWIVPKHESQQIISSEQGRINIRFPTAFLKDLCNTALDDATKSG</sequence>
<gene>
    <name evidence="1" type="ORF">EV696_12556</name>
</gene>
<evidence type="ECO:0000313" key="1">
    <source>
        <dbReference type="EMBL" id="TDQ44244.1"/>
    </source>
</evidence>
<protein>
    <submittedName>
        <fullName evidence="1">Uncharacterized protein</fullName>
    </submittedName>
</protein>
<comment type="caution">
    <text evidence="1">The sequence shown here is derived from an EMBL/GenBank/DDBJ whole genome shotgun (WGS) entry which is preliminary data.</text>
</comment>
<keyword evidence="2" id="KW-1185">Reference proteome</keyword>
<dbReference type="RefSeq" id="WP_133593351.1">
    <property type="nucleotide sequence ID" value="NZ_CP037953.1"/>
</dbReference>
<dbReference type="AlphaFoldDB" id="A0A4R6ULY5"/>